<evidence type="ECO:0000313" key="2">
    <source>
        <dbReference type="Proteomes" id="UP000219514"/>
    </source>
</evidence>
<name>A0A285E955_9ACTN</name>
<gene>
    <name evidence="1" type="ORF">SAMN06893097_102363</name>
</gene>
<dbReference type="EMBL" id="OBDO01000002">
    <property type="protein sequence ID" value="SNX95659.1"/>
    <property type="molecule type" value="Genomic_DNA"/>
</dbReference>
<organism evidence="1 2">
    <name type="scientific">Geodermatophilus sabuli</name>
    <dbReference type="NCBI Taxonomy" id="1564158"/>
    <lineage>
        <taxon>Bacteria</taxon>
        <taxon>Bacillati</taxon>
        <taxon>Actinomycetota</taxon>
        <taxon>Actinomycetes</taxon>
        <taxon>Geodermatophilales</taxon>
        <taxon>Geodermatophilaceae</taxon>
        <taxon>Geodermatophilus</taxon>
    </lineage>
</organism>
<reference evidence="1 2" key="1">
    <citation type="submission" date="2017-09" db="EMBL/GenBank/DDBJ databases">
        <authorList>
            <person name="Ehlers B."/>
            <person name="Leendertz F.H."/>
        </authorList>
    </citation>
    <scope>NUCLEOTIDE SEQUENCE [LARGE SCALE GENOMIC DNA]</scope>
    <source>
        <strain evidence="1 2">DSM 46844</strain>
    </source>
</reference>
<dbReference type="Proteomes" id="UP000219514">
    <property type="component" value="Unassembled WGS sequence"/>
</dbReference>
<dbReference type="AlphaFoldDB" id="A0A285E955"/>
<protein>
    <submittedName>
        <fullName evidence="1">Uncharacterized protein</fullName>
    </submittedName>
</protein>
<proteinExistence type="predicted"/>
<sequence>MGSMTDRASARAAKSALSARLATVPGVVGVGLARRDSGYVVKVDLADPGVASRVPGDVDGVRVVTEVVGVVRAL</sequence>
<accession>A0A285E955</accession>
<evidence type="ECO:0000313" key="1">
    <source>
        <dbReference type="EMBL" id="SNX95659.1"/>
    </source>
</evidence>
<keyword evidence="2" id="KW-1185">Reference proteome</keyword>